<comment type="caution">
    <text evidence="1">The sequence shown here is derived from an EMBL/GenBank/DDBJ whole genome shotgun (WGS) entry which is preliminary data.</text>
</comment>
<dbReference type="AlphaFoldDB" id="A0A5B7GHI6"/>
<sequence length="84" mass="9327">MLELIREKITSGTPEMNYTVKKNKNLRKSSFDEIAATLQELFPSTQGVVGGTYPQALSFLLTLPVRQKSNHHFIIVTVGKHLGG</sequence>
<protein>
    <submittedName>
        <fullName evidence="1">Uncharacterized protein</fullName>
    </submittedName>
</protein>
<organism evidence="1 2">
    <name type="scientific">Portunus trituberculatus</name>
    <name type="common">Swimming crab</name>
    <name type="synonym">Neptunus trituberculatus</name>
    <dbReference type="NCBI Taxonomy" id="210409"/>
    <lineage>
        <taxon>Eukaryota</taxon>
        <taxon>Metazoa</taxon>
        <taxon>Ecdysozoa</taxon>
        <taxon>Arthropoda</taxon>
        <taxon>Crustacea</taxon>
        <taxon>Multicrustacea</taxon>
        <taxon>Malacostraca</taxon>
        <taxon>Eumalacostraca</taxon>
        <taxon>Eucarida</taxon>
        <taxon>Decapoda</taxon>
        <taxon>Pleocyemata</taxon>
        <taxon>Brachyura</taxon>
        <taxon>Eubrachyura</taxon>
        <taxon>Portunoidea</taxon>
        <taxon>Portunidae</taxon>
        <taxon>Portuninae</taxon>
        <taxon>Portunus</taxon>
    </lineage>
</organism>
<accession>A0A5B7GHI6</accession>
<dbReference type="Proteomes" id="UP000324222">
    <property type="component" value="Unassembled WGS sequence"/>
</dbReference>
<dbReference type="EMBL" id="VSRR010014471">
    <property type="protein sequence ID" value="MPC57056.1"/>
    <property type="molecule type" value="Genomic_DNA"/>
</dbReference>
<reference evidence="1 2" key="1">
    <citation type="submission" date="2019-05" db="EMBL/GenBank/DDBJ databases">
        <title>Another draft genome of Portunus trituberculatus and its Hox gene families provides insights of decapod evolution.</title>
        <authorList>
            <person name="Jeong J.-H."/>
            <person name="Song I."/>
            <person name="Kim S."/>
            <person name="Choi T."/>
            <person name="Kim D."/>
            <person name="Ryu S."/>
            <person name="Kim W."/>
        </authorList>
    </citation>
    <scope>NUCLEOTIDE SEQUENCE [LARGE SCALE GENOMIC DNA]</scope>
    <source>
        <tissue evidence="1">Muscle</tissue>
    </source>
</reference>
<keyword evidence="2" id="KW-1185">Reference proteome</keyword>
<evidence type="ECO:0000313" key="2">
    <source>
        <dbReference type="Proteomes" id="UP000324222"/>
    </source>
</evidence>
<name>A0A5B7GHI6_PORTR</name>
<evidence type="ECO:0000313" key="1">
    <source>
        <dbReference type="EMBL" id="MPC57056.1"/>
    </source>
</evidence>
<proteinExistence type="predicted"/>
<gene>
    <name evidence="1" type="ORF">E2C01_051027</name>
</gene>